<name>A0AAV1HS27_9CHLO</name>
<dbReference type="Proteomes" id="UP001314263">
    <property type="component" value="Unassembled WGS sequence"/>
</dbReference>
<dbReference type="InterPro" id="IPR050080">
    <property type="entry name" value="RNase_PH"/>
</dbReference>
<accession>A0AAV1HS27</accession>
<dbReference type="SUPFAM" id="SSF54211">
    <property type="entry name" value="Ribosomal protein S5 domain 2-like"/>
    <property type="match status" value="1"/>
</dbReference>
<dbReference type="GO" id="GO:0000177">
    <property type="term" value="C:cytoplasmic exosome (RNase complex)"/>
    <property type="evidence" value="ECO:0007669"/>
    <property type="project" value="TreeGrafter"/>
</dbReference>
<proteinExistence type="inferred from homology"/>
<dbReference type="GO" id="GO:0003723">
    <property type="term" value="F:RNA binding"/>
    <property type="evidence" value="ECO:0007669"/>
    <property type="project" value="TreeGrafter"/>
</dbReference>
<sequence>MKASSTHSHAREDGRGDSSARALRCEREVISRADGSAQWEQGGTKVLAAVYGPVSTAAWKEDPEKAIIEVTFKLASNPAGTEQDRQHEYIIQQAFIGVIQAAMHPRTAISIIVQVLENDGSLLACALNAASAALTEAAVPMTSIIVAAAVAQDQEGPLLVDPTRAEEAAALATGTYAFTARAETPGAEQLTVAEGCLTAMARGPVSAEGFLQMLSLAHKASSRVAGFSKLSLTRAHDFL</sequence>
<dbReference type="SUPFAM" id="SSF55666">
    <property type="entry name" value="Ribonuclease PH domain 2-like"/>
    <property type="match status" value="1"/>
</dbReference>
<evidence type="ECO:0000256" key="6">
    <source>
        <dbReference type="SAM" id="MobiDB-lite"/>
    </source>
</evidence>
<protein>
    <recommendedName>
        <fullName evidence="7">Exoribonuclease phosphorolytic domain-containing protein</fullName>
    </recommendedName>
</protein>
<evidence type="ECO:0000313" key="8">
    <source>
        <dbReference type="EMBL" id="CAK0734933.1"/>
    </source>
</evidence>
<keyword evidence="3" id="KW-0698">rRNA processing</keyword>
<dbReference type="GO" id="GO:0016075">
    <property type="term" value="P:rRNA catabolic process"/>
    <property type="evidence" value="ECO:0007669"/>
    <property type="project" value="TreeGrafter"/>
</dbReference>
<dbReference type="EMBL" id="CAUYUE010000001">
    <property type="protein sequence ID" value="CAK0734933.1"/>
    <property type="molecule type" value="Genomic_DNA"/>
</dbReference>
<feature type="domain" description="Exoribonuclease phosphorolytic" evidence="7">
    <location>
        <begin position="20"/>
        <end position="140"/>
    </location>
</feature>
<dbReference type="GO" id="GO:0034475">
    <property type="term" value="P:U4 snRNA 3'-end processing"/>
    <property type="evidence" value="ECO:0007669"/>
    <property type="project" value="TreeGrafter"/>
</dbReference>
<reference evidence="8 9" key="1">
    <citation type="submission" date="2023-10" db="EMBL/GenBank/DDBJ databases">
        <authorList>
            <person name="Maclean D."/>
            <person name="Macfadyen A."/>
        </authorList>
    </citation>
    <scope>NUCLEOTIDE SEQUENCE [LARGE SCALE GENOMIC DNA]</scope>
</reference>
<dbReference type="GO" id="GO:0071051">
    <property type="term" value="P:poly(A)-dependent snoRNA 3'-end processing"/>
    <property type="evidence" value="ECO:0007669"/>
    <property type="project" value="TreeGrafter"/>
</dbReference>
<gene>
    <name evidence="8" type="ORF">CVIRNUC_000504</name>
</gene>
<comment type="subcellular location">
    <subcellularLocation>
        <location evidence="1">Nucleus</location>
    </subcellularLocation>
</comment>
<dbReference type="InterPro" id="IPR001247">
    <property type="entry name" value="ExoRNase_PH_dom1"/>
</dbReference>
<keyword evidence="5" id="KW-0539">Nucleus</keyword>
<evidence type="ECO:0000256" key="5">
    <source>
        <dbReference type="ARBA" id="ARBA00023242"/>
    </source>
</evidence>
<evidence type="ECO:0000256" key="4">
    <source>
        <dbReference type="ARBA" id="ARBA00022835"/>
    </source>
</evidence>
<dbReference type="Pfam" id="PF01138">
    <property type="entry name" value="RNase_PH"/>
    <property type="match status" value="1"/>
</dbReference>
<feature type="compositionally biased region" description="Basic and acidic residues" evidence="6">
    <location>
        <begin position="9"/>
        <end position="22"/>
    </location>
</feature>
<dbReference type="AlphaFoldDB" id="A0AAV1HS27"/>
<dbReference type="GO" id="GO:0000176">
    <property type="term" value="C:nuclear exosome (RNase complex)"/>
    <property type="evidence" value="ECO:0007669"/>
    <property type="project" value="TreeGrafter"/>
</dbReference>
<evidence type="ECO:0000313" key="9">
    <source>
        <dbReference type="Proteomes" id="UP001314263"/>
    </source>
</evidence>
<comment type="similarity">
    <text evidence="2">Belongs to the RNase PH family.</text>
</comment>
<comment type="caution">
    <text evidence="8">The sequence shown here is derived from an EMBL/GenBank/DDBJ whole genome shotgun (WGS) entry which is preliminary data.</text>
</comment>
<dbReference type="PANTHER" id="PTHR11953">
    <property type="entry name" value="EXOSOME COMPLEX COMPONENT"/>
    <property type="match status" value="1"/>
</dbReference>
<evidence type="ECO:0000259" key="7">
    <source>
        <dbReference type="Pfam" id="PF01138"/>
    </source>
</evidence>
<evidence type="ECO:0000256" key="3">
    <source>
        <dbReference type="ARBA" id="ARBA00022552"/>
    </source>
</evidence>
<evidence type="ECO:0000256" key="2">
    <source>
        <dbReference type="ARBA" id="ARBA00006678"/>
    </source>
</evidence>
<dbReference type="GO" id="GO:0071028">
    <property type="term" value="P:nuclear mRNA surveillance"/>
    <property type="evidence" value="ECO:0007669"/>
    <property type="project" value="TreeGrafter"/>
</dbReference>
<dbReference type="InterPro" id="IPR036345">
    <property type="entry name" value="ExoRNase_PH_dom2_sf"/>
</dbReference>
<dbReference type="GO" id="GO:0005730">
    <property type="term" value="C:nucleolus"/>
    <property type="evidence" value="ECO:0007669"/>
    <property type="project" value="TreeGrafter"/>
</dbReference>
<keyword evidence="9" id="KW-1185">Reference proteome</keyword>
<evidence type="ECO:0000256" key="1">
    <source>
        <dbReference type="ARBA" id="ARBA00004123"/>
    </source>
</evidence>
<dbReference type="InterPro" id="IPR027408">
    <property type="entry name" value="PNPase/RNase_PH_dom_sf"/>
</dbReference>
<feature type="region of interest" description="Disordered" evidence="6">
    <location>
        <begin position="1"/>
        <end position="22"/>
    </location>
</feature>
<keyword evidence="4" id="KW-0271">Exosome</keyword>
<dbReference type="Gene3D" id="3.30.230.70">
    <property type="entry name" value="GHMP Kinase, N-terminal domain"/>
    <property type="match status" value="1"/>
</dbReference>
<dbReference type="GO" id="GO:0006364">
    <property type="term" value="P:rRNA processing"/>
    <property type="evidence" value="ECO:0007669"/>
    <property type="project" value="UniProtKB-KW"/>
</dbReference>
<dbReference type="InterPro" id="IPR020568">
    <property type="entry name" value="Ribosomal_Su5_D2-typ_SF"/>
</dbReference>
<dbReference type="PANTHER" id="PTHR11953:SF1">
    <property type="entry name" value="EXOSOME COMPLEX COMPONENT RRP46"/>
    <property type="match status" value="1"/>
</dbReference>
<organism evidence="8 9">
    <name type="scientific">Coccomyxa viridis</name>
    <dbReference type="NCBI Taxonomy" id="1274662"/>
    <lineage>
        <taxon>Eukaryota</taxon>
        <taxon>Viridiplantae</taxon>
        <taxon>Chlorophyta</taxon>
        <taxon>core chlorophytes</taxon>
        <taxon>Trebouxiophyceae</taxon>
        <taxon>Trebouxiophyceae incertae sedis</taxon>
        <taxon>Coccomyxaceae</taxon>
        <taxon>Coccomyxa</taxon>
    </lineage>
</organism>